<dbReference type="EMBL" id="JACIDO010000003">
    <property type="protein sequence ID" value="MBB3935711.1"/>
    <property type="molecule type" value="Genomic_DNA"/>
</dbReference>
<evidence type="ECO:0000313" key="3">
    <source>
        <dbReference type="Proteomes" id="UP000531216"/>
    </source>
</evidence>
<gene>
    <name evidence="2" type="ORF">GGR05_001855</name>
</gene>
<evidence type="ECO:0000256" key="1">
    <source>
        <dbReference type="ARBA" id="ARBA00022679"/>
    </source>
</evidence>
<comment type="caution">
    <text evidence="2">The sequence shown here is derived from an EMBL/GenBank/DDBJ whole genome shotgun (WGS) entry which is preliminary data.</text>
</comment>
<dbReference type="SUPFAM" id="SSF53756">
    <property type="entry name" value="UDP-Glycosyltransferase/glycogen phosphorylase"/>
    <property type="match status" value="1"/>
</dbReference>
<reference evidence="2 3" key="1">
    <citation type="submission" date="2020-08" db="EMBL/GenBank/DDBJ databases">
        <title>Genomic Encyclopedia of Type Strains, Phase IV (KMG-IV): sequencing the most valuable type-strain genomes for metagenomic binning, comparative biology and taxonomic classification.</title>
        <authorList>
            <person name="Goeker M."/>
        </authorList>
    </citation>
    <scope>NUCLEOTIDE SEQUENCE [LARGE SCALE GENOMIC DNA]</scope>
    <source>
        <strain evidence="2 3">DSM 25024</strain>
    </source>
</reference>
<accession>A0A7W6BXW7</accession>
<dbReference type="PANTHER" id="PTHR46401:SF2">
    <property type="entry name" value="GLYCOSYLTRANSFERASE WBBK-RELATED"/>
    <property type="match status" value="1"/>
</dbReference>
<name>A0A7W6BXW7_9HYPH</name>
<dbReference type="CDD" id="cd03801">
    <property type="entry name" value="GT4_PimA-like"/>
    <property type="match status" value="1"/>
</dbReference>
<proteinExistence type="predicted"/>
<keyword evidence="1 2" id="KW-0808">Transferase</keyword>
<dbReference type="Gene3D" id="3.40.50.2000">
    <property type="entry name" value="Glycogen Phosphorylase B"/>
    <property type="match status" value="2"/>
</dbReference>
<protein>
    <submittedName>
        <fullName evidence="2">Glycosyltransferase involved in cell wall biosynthesis</fullName>
    </submittedName>
</protein>
<dbReference type="RefSeq" id="WP_244545896.1">
    <property type="nucleotide sequence ID" value="NZ_FOOA01000003.1"/>
</dbReference>
<sequence length="352" mass="36513">MSASPARHLVFAIPGDLDAPSGGYSYDRRMIAELGGLGWQVDVLALPAGFPLPGRADLAATAAAFRALPDGALVLVDGLAFGALPDVARSEGTRLRIVALVHHPLALEDGLAAPVADALRASEREALARARAVVATSSTTARLLSIGFGVGSRIAVAPPGTERPAAPLERPSSRMPTILSVGSLIPRKDHALLVDALTGLVERPWRCRIVGSETADPPTARALKVRIADAGLERRIAVVGAVRDVAAEYRTADIFALPSRFEGYGMAFAEAMAHGLPIVGCDGGAVSEVVPSSAGMLVEPGDAQAFTRALEALIRDAALRQRMADGALEAAARLPTWGASARILSDALEAVR</sequence>
<keyword evidence="3" id="KW-1185">Reference proteome</keyword>
<dbReference type="Pfam" id="PF13692">
    <property type="entry name" value="Glyco_trans_1_4"/>
    <property type="match status" value="1"/>
</dbReference>
<dbReference type="GO" id="GO:0009103">
    <property type="term" value="P:lipopolysaccharide biosynthetic process"/>
    <property type="evidence" value="ECO:0007669"/>
    <property type="project" value="TreeGrafter"/>
</dbReference>
<evidence type="ECO:0000313" key="2">
    <source>
        <dbReference type="EMBL" id="MBB3935711.1"/>
    </source>
</evidence>
<dbReference type="Proteomes" id="UP000531216">
    <property type="component" value="Unassembled WGS sequence"/>
</dbReference>
<organism evidence="2 3">
    <name type="scientific">Aureimonas phyllosphaerae</name>
    <dbReference type="NCBI Taxonomy" id="1166078"/>
    <lineage>
        <taxon>Bacteria</taxon>
        <taxon>Pseudomonadati</taxon>
        <taxon>Pseudomonadota</taxon>
        <taxon>Alphaproteobacteria</taxon>
        <taxon>Hyphomicrobiales</taxon>
        <taxon>Aurantimonadaceae</taxon>
        <taxon>Aureimonas</taxon>
    </lineage>
</organism>
<dbReference type="GO" id="GO:0016757">
    <property type="term" value="F:glycosyltransferase activity"/>
    <property type="evidence" value="ECO:0007669"/>
    <property type="project" value="TreeGrafter"/>
</dbReference>
<dbReference type="PANTHER" id="PTHR46401">
    <property type="entry name" value="GLYCOSYLTRANSFERASE WBBK-RELATED"/>
    <property type="match status" value="1"/>
</dbReference>
<dbReference type="AlphaFoldDB" id="A0A7W6BXW7"/>